<gene>
    <name evidence="1" type="ORF">O3P16_17410</name>
</gene>
<reference evidence="1 2" key="1">
    <citation type="submission" date="2022-12" db="EMBL/GenBank/DDBJ databases">
        <title>Chitinophagaceae gen. sp. nov., a new member of the family Chitinophagaceae, isolated from soil in a chemical factory.</title>
        <authorList>
            <person name="Ke Z."/>
        </authorList>
    </citation>
    <scope>NUCLEOTIDE SEQUENCE [LARGE SCALE GENOMIC DNA]</scope>
    <source>
        <strain evidence="1 2">LY-5</strain>
    </source>
</reference>
<sequence length="167" mass="18513">MKLVLRNTTILALIASLFFIGCKSSKETQAVPARKEIKGTWVLNNITVTGITDNAKYNFNLLDEGSIDCLKGSTWKFPNNAFGSYEITATGTGCKAGNTDIVWSYRKEGSDVFFLYKKLTEGVKAKNITDGYKFKIVDVYNDAMLLQSEAVSAGQVLTFNYSFTKIK</sequence>
<evidence type="ECO:0000313" key="1">
    <source>
        <dbReference type="EMBL" id="MDA3616594.1"/>
    </source>
</evidence>
<name>A0ABT4UP20_9BACT</name>
<keyword evidence="2" id="KW-1185">Reference proteome</keyword>
<evidence type="ECO:0000313" key="2">
    <source>
        <dbReference type="Proteomes" id="UP001210231"/>
    </source>
</evidence>
<dbReference type="PROSITE" id="PS51257">
    <property type="entry name" value="PROKAR_LIPOPROTEIN"/>
    <property type="match status" value="1"/>
</dbReference>
<dbReference type="Proteomes" id="UP001210231">
    <property type="component" value="Unassembled WGS sequence"/>
</dbReference>
<dbReference type="RefSeq" id="WP_407032924.1">
    <property type="nucleotide sequence ID" value="NZ_JAQGEF010000035.1"/>
</dbReference>
<protein>
    <submittedName>
        <fullName evidence="1">Lipocalin family protein</fullName>
    </submittedName>
</protein>
<accession>A0ABT4UP20</accession>
<proteinExistence type="predicted"/>
<dbReference type="EMBL" id="JAQGEF010000035">
    <property type="protein sequence ID" value="MDA3616594.1"/>
    <property type="molecule type" value="Genomic_DNA"/>
</dbReference>
<organism evidence="1 2">
    <name type="scientific">Polluticaenibacter yanchengensis</name>
    <dbReference type="NCBI Taxonomy" id="3014562"/>
    <lineage>
        <taxon>Bacteria</taxon>
        <taxon>Pseudomonadati</taxon>
        <taxon>Bacteroidota</taxon>
        <taxon>Chitinophagia</taxon>
        <taxon>Chitinophagales</taxon>
        <taxon>Chitinophagaceae</taxon>
        <taxon>Polluticaenibacter</taxon>
    </lineage>
</organism>
<comment type="caution">
    <text evidence="1">The sequence shown here is derived from an EMBL/GenBank/DDBJ whole genome shotgun (WGS) entry which is preliminary data.</text>
</comment>